<dbReference type="GO" id="GO:0005829">
    <property type="term" value="C:cytosol"/>
    <property type="evidence" value="ECO:0007669"/>
    <property type="project" value="TreeGrafter"/>
</dbReference>
<dbReference type="InterPro" id="IPR035959">
    <property type="entry name" value="RutC-like_sf"/>
</dbReference>
<evidence type="ECO:0000313" key="1">
    <source>
        <dbReference type="EMBL" id="ANV80666.1"/>
    </source>
</evidence>
<dbReference type="Gene3D" id="3.30.1330.40">
    <property type="entry name" value="RutC-like"/>
    <property type="match status" value="1"/>
</dbReference>
<proteinExistence type="predicted"/>
<dbReference type="InterPro" id="IPR006175">
    <property type="entry name" value="YjgF/YER057c/UK114"/>
</dbReference>
<accession>A0A1B1TEF1</accession>
<dbReference type="PANTHER" id="PTHR11803">
    <property type="entry name" value="2-IMINOBUTANOATE/2-IMINOPROPANOATE DEAMINASE RIDA"/>
    <property type="match status" value="1"/>
</dbReference>
<dbReference type="EMBL" id="KP211901">
    <property type="protein sequence ID" value="ANV80666.1"/>
    <property type="molecule type" value="Genomic_DNA"/>
</dbReference>
<sequence length="214" mass="22532">MSDEEPSDNDENDDIIDKVISAPSDVIEKIYEELGPSMVSSAGGALGATAGGMAGGPVGVAIGSVVGKKVAGKITSNNGPFISEKGPSAVGAYPHLHRVGDLIFVSGIGPRSPETNEIIGGPVRDANGNPLDYDIKAQTRSVIENIRLILEEYGSSLEDIVDVYSMLIDMDRDFKGYNEVYAEYFSEIMPARTTCAVSALPTPIAVELKVIAKA</sequence>
<organism evidence="1">
    <name type="scientific">uncultured Poseidoniia archaeon</name>
    <dbReference type="NCBI Taxonomy" id="1697135"/>
    <lineage>
        <taxon>Archaea</taxon>
        <taxon>Methanobacteriati</taxon>
        <taxon>Thermoplasmatota</taxon>
        <taxon>Candidatus Poseidoniia</taxon>
        <taxon>environmental samples</taxon>
    </lineage>
</organism>
<dbReference type="GO" id="GO:0019239">
    <property type="term" value="F:deaminase activity"/>
    <property type="evidence" value="ECO:0007669"/>
    <property type="project" value="TreeGrafter"/>
</dbReference>
<protein>
    <submittedName>
        <fullName evidence="1">Endoribonuclease L-PSP (AmnD)</fullName>
    </submittedName>
</protein>
<dbReference type="AlphaFoldDB" id="A0A1B1TEF1"/>
<name>A0A1B1TEF1_9ARCH</name>
<dbReference type="PANTHER" id="PTHR11803:SF48">
    <property type="entry name" value="2-AMINOMUCONATE DEAMINASE"/>
    <property type="match status" value="1"/>
</dbReference>
<reference evidence="1" key="2">
    <citation type="journal article" date="2015" name="ISME J.">
        <title>A new class of marine Euryarchaeota group II from the Mediterranean deep chlorophyll maximum.</title>
        <authorList>
            <person name="Martin-Cuadrado A.B."/>
            <person name="Garcia-Heredia I."/>
            <person name="Molto A.G."/>
            <person name="Lopez-Ubeda R."/>
            <person name="Kimes N."/>
            <person name="Lopez-Garcia P."/>
            <person name="Moreira D."/>
            <person name="Rodriguez-Valera F."/>
        </authorList>
    </citation>
    <scope>NUCLEOTIDE SEQUENCE</scope>
</reference>
<dbReference type="SUPFAM" id="SSF55298">
    <property type="entry name" value="YjgF-like"/>
    <property type="match status" value="1"/>
</dbReference>
<dbReference type="Pfam" id="PF01042">
    <property type="entry name" value="Ribonuc_L-PSP"/>
    <property type="match status" value="1"/>
</dbReference>
<dbReference type="CDD" id="cd00448">
    <property type="entry name" value="YjgF_YER057c_UK114_family"/>
    <property type="match status" value="1"/>
</dbReference>
<reference evidence="1" key="1">
    <citation type="submission" date="2014-11" db="EMBL/GenBank/DDBJ databases">
        <authorList>
            <person name="Zhu J."/>
            <person name="Qi W."/>
            <person name="Song R."/>
        </authorList>
    </citation>
    <scope>NUCLEOTIDE SEQUENCE</scope>
</reference>